<dbReference type="InterPro" id="IPR010239">
    <property type="entry name" value="CHP02001"/>
</dbReference>
<name>A0A1J5S9V1_9ZZZZ</name>
<dbReference type="NCBIfam" id="TIGR02001">
    <property type="entry name" value="gcw_chp"/>
    <property type="match status" value="1"/>
</dbReference>
<dbReference type="Pfam" id="PF09694">
    <property type="entry name" value="Gcw_chp"/>
    <property type="match status" value="1"/>
</dbReference>
<accession>A0A1J5S9V1</accession>
<comment type="caution">
    <text evidence="1">The sequence shown here is derived from an EMBL/GenBank/DDBJ whole genome shotgun (WGS) entry which is preliminary data.</text>
</comment>
<evidence type="ECO:0008006" key="2">
    <source>
        <dbReference type="Google" id="ProtNLM"/>
    </source>
</evidence>
<dbReference type="EMBL" id="MLJW01000054">
    <property type="protein sequence ID" value="OIR04962.1"/>
    <property type="molecule type" value="Genomic_DNA"/>
</dbReference>
<proteinExistence type="predicted"/>
<sequence>MRKSLLSLAVLSALAMPSLSFAEDAAPAVAAATPDWTFPASVGYVSDYIFRGQSQSWGKGSLQAAIEADHASGFYAGLSMESVSDKWLAGASLETDFFAGFRHAIANTDFGYDVGAIYYAYPGADWNKSVFKSNKNSLNTLEAYAAVNYKWLSLKAGRTITEYFGWNNNNSGTLGGFAGDNNAGVIPGGSTKGSYFYEADASYEVLPTWTASGQLGRQVIADAVGLDITYYKAGVSKAFANGWTVGGFYSGTNEPAAYKNFASLSSSGDATNVAKNQVFVSVFKSF</sequence>
<reference evidence="1" key="1">
    <citation type="submission" date="2016-10" db="EMBL/GenBank/DDBJ databases">
        <title>Sequence of Gallionella enrichment culture.</title>
        <authorList>
            <person name="Poehlein A."/>
            <person name="Muehling M."/>
            <person name="Daniel R."/>
        </authorList>
    </citation>
    <scope>NUCLEOTIDE SEQUENCE</scope>
</reference>
<organism evidence="1">
    <name type="scientific">mine drainage metagenome</name>
    <dbReference type="NCBI Taxonomy" id="410659"/>
    <lineage>
        <taxon>unclassified sequences</taxon>
        <taxon>metagenomes</taxon>
        <taxon>ecological metagenomes</taxon>
    </lineage>
</organism>
<dbReference type="AlphaFoldDB" id="A0A1J5S9V1"/>
<protein>
    <recommendedName>
        <fullName evidence="2">Porin</fullName>
    </recommendedName>
</protein>
<evidence type="ECO:0000313" key="1">
    <source>
        <dbReference type="EMBL" id="OIR04962.1"/>
    </source>
</evidence>
<gene>
    <name evidence="1" type="ORF">GALL_130520</name>
</gene>